<dbReference type="RefSeq" id="WP_039336246.1">
    <property type="nucleotide sequence ID" value="NZ_JTJJ01000119.1"/>
</dbReference>
<reference evidence="3 4" key="1">
    <citation type="submission" date="2014-11" db="EMBL/GenBank/DDBJ databases">
        <title>Genome sequencing of Pantoea rodasii ND03.</title>
        <authorList>
            <person name="Muhamad Yunos N.Y."/>
            <person name="Chan K.-G."/>
        </authorList>
    </citation>
    <scope>NUCLEOTIDE SEQUENCE [LARGE SCALE GENOMIC DNA]</scope>
    <source>
        <strain evidence="3 4">ND03</strain>
    </source>
</reference>
<evidence type="ECO:0000313" key="4">
    <source>
        <dbReference type="Proteomes" id="UP000030853"/>
    </source>
</evidence>
<dbReference type="InterPro" id="IPR013430">
    <property type="entry name" value="Toxin_antidote_HigA"/>
</dbReference>
<organism evidence="3 4">
    <name type="scientific">Pantoea rodasii</name>
    <dbReference type="NCBI Taxonomy" id="1076549"/>
    <lineage>
        <taxon>Bacteria</taxon>
        <taxon>Pseudomonadati</taxon>
        <taxon>Pseudomonadota</taxon>
        <taxon>Gammaproteobacteria</taxon>
        <taxon>Enterobacterales</taxon>
        <taxon>Erwiniaceae</taxon>
        <taxon>Pantoea</taxon>
    </lineage>
</organism>
<dbReference type="PROSITE" id="PS50943">
    <property type="entry name" value="HTH_CROC1"/>
    <property type="match status" value="1"/>
</dbReference>
<dbReference type="Proteomes" id="UP000030853">
    <property type="component" value="Unassembled WGS sequence"/>
</dbReference>
<proteinExistence type="predicted"/>
<evidence type="ECO:0000256" key="1">
    <source>
        <dbReference type="ARBA" id="ARBA00023125"/>
    </source>
</evidence>
<protein>
    <submittedName>
        <fullName evidence="3">XRE family transcriptional regulator</fullName>
    </submittedName>
</protein>
<comment type="caution">
    <text evidence="3">The sequence shown here is derived from an EMBL/GenBank/DDBJ whole genome shotgun (WGS) entry which is preliminary data.</text>
</comment>
<dbReference type="NCBIfam" id="TIGR02607">
    <property type="entry name" value="antidote_HigA"/>
    <property type="match status" value="1"/>
</dbReference>
<sequence length="101" mass="10814">MAMHNPPHAGEIIADIMEDLDIGIRELARALAVAPSTASRMVSGLTAITPEMAIKLSAVIGSTPAMWLRIQAAYDLERAEKTVDLSVLNTSYKPDPLQGVN</sequence>
<accession>A0A0B1R361</accession>
<dbReference type="InterPro" id="IPR010982">
    <property type="entry name" value="Lambda_DNA-bd_dom_sf"/>
</dbReference>
<dbReference type="EMBL" id="JTJJ01000119">
    <property type="protein sequence ID" value="KHJ65602.1"/>
    <property type="molecule type" value="Genomic_DNA"/>
</dbReference>
<keyword evidence="1" id="KW-0238">DNA-binding</keyword>
<feature type="domain" description="HTH cro/C1-type" evidence="2">
    <location>
        <begin position="13"/>
        <end position="67"/>
    </location>
</feature>
<name>A0A0B1R361_9GAMM</name>
<dbReference type="SUPFAM" id="SSF47413">
    <property type="entry name" value="lambda repressor-like DNA-binding domains"/>
    <property type="match status" value="1"/>
</dbReference>
<dbReference type="GO" id="GO:0003677">
    <property type="term" value="F:DNA binding"/>
    <property type="evidence" value="ECO:0007669"/>
    <property type="project" value="UniProtKB-KW"/>
</dbReference>
<evidence type="ECO:0000259" key="2">
    <source>
        <dbReference type="PROSITE" id="PS50943"/>
    </source>
</evidence>
<evidence type="ECO:0000313" key="3">
    <source>
        <dbReference type="EMBL" id="KHJ65602.1"/>
    </source>
</evidence>
<dbReference type="Gene3D" id="1.10.260.40">
    <property type="entry name" value="lambda repressor-like DNA-binding domains"/>
    <property type="match status" value="1"/>
</dbReference>
<dbReference type="PANTHER" id="PTHR36924:SF1">
    <property type="entry name" value="ANTITOXIN HIGA-1"/>
    <property type="match status" value="1"/>
</dbReference>
<dbReference type="SMART" id="SM00530">
    <property type="entry name" value="HTH_XRE"/>
    <property type="match status" value="1"/>
</dbReference>
<dbReference type="InterPro" id="IPR001387">
    <property type="entry name" value="Cro/C1-type_HTH"/>
</dbReference>
<dbReference type="PANTHER" id="PTHR36924">
    <property type="entry name" value="ANTITOXIN HIGA-1"/>
    <property type="match status" value="1"/>
</dbReference>
<gene>
    <name evidence="3" type="ORF">QU24_23690</name>
</gene>
<dbReference type="Pfam" id="PF01381">
    <property type="entry name" value="HTH_3"/>
    <property type="match status" value="1"/>
</dbReference>
<dbReference type="AlphaFoldDB" id="A0A0B1R361"/>